<evidence type="ECO:0000259" key="11">
    <source>
        <dbReference type="PROSITE" id="PS51900"/>
    </source>
</evidence>
<evidence type="ECO:0000256" key="7">
    <source>
        <dbReference type="ARBA" id="ARBA00023172"/>
    </source>
</evidence>
<dbReference type="EMBL" id="CP011376">
    <property type="protein sequence ID" value="AKG07271.1"/>
    <property type="molecule type" value="Genomic_DNA"/>
</dbReference>
<dbReference type="PROSITE" id="PS51900">
    <property type="entry name" value="CB"/>
    <property type="match status" value="1"/>
</dbReference>
<feature type="active site" evidence="9">
    <location>
        <position position="202"/>
    </location>
</feature>
<keyword evidence="4 9" id="KW-0159">Chromosome partition</keyword>
<dbReference type="GO" id="GO:0051301">
    <property type="term" value="P:cell division"/>
    <property type="evidence" value="ECO:0007669"/>
    <property type="project" value="UniProtKB-KW"/>
</dbReference>
<dbReference type="GO" id="GO:0005737">
    <property type="term" value="C:cytoplasm"/>
    <property type="evidence" value="ECO:0007669"/>
    <property type="project" value="UniProtKB-SubCell"/>
</dbReference>
<dbReference type="AlphaFoldDB" id="A0AAC8PUX0"/>
<evidence type="ECO:0000256" key="4">
    <source>
        <dbReference type="ARBA" id="ARBA00022829"/>
    </source>
</evidence>
<dbReference type="CDD" id="cd00798">
    <property type="entry name" value="INT_XerDC_C"/>
    <property type="match status" value="1"/>
</dbReference>
<dbReference type="InterPro" id="IPR011010">
    <property type="entry name" value="DNA_brk_join_enz"/>
</dbReference>
<evidence type="ECO:0000256" key="1">
    <source>
        <dbReference type="ARBA" id="ARBA00004496"/>
    </source>
</evidence>
<protein>
    <recommendedName>
        <fullName evidence="9">Tyrosine recombinase XerC</fullName>
    </recommendedName>
</protein>
<dbReference type="PANTHER" id="PTHR30349">
    <property type="entry name" value="PHAGE INTEGRASE-RELATED"/>
    <property type="match status" value="1"/>
</dbReference>
<feature type="domain" description="Core-binding (CB)" evidence="11">
    <location>
        <begin position="25"/>
        <end position="113"/>
    </location>
</feature>
<dbReference type="PROSITE" id="PS51898">
    <property type="entry name" value="TYR_RECOMBINASE"/>
    <property type="match status" value="1"/>
</dbReference>
<feature type="active site" evidence="9">
    <location>
        <position position="274"/>
    </location>
</feature>
<evidence type="ECO:0000313" key="12">
    <source>
        <dbReference type="EMBL" id="AKG07271.1"/>
    </source>
</evidence>
<dbReference type="InterPro" id="IPR002104">
    <property type="entry name" value="Integrase_catalytic"/>
</dbReference>
<feature type="active site" description="O-(3'-phospho-DNA)-tyrosine intermediate" evidence="9">
    <location>
        <position position="306"/>
    </location>
</feature>
<dbReference type="GO" id="GO:0007059">
    <property type="term" value="P:chromosome segregation"/>
    <property type="evidence" value="ECO:0007669"/>
    <property type="project" value="UniProtKB-UniRule"/>
</dbReference>
<comment type="similarity">
    <text evidence="9">Belongs to the 'phage' integrase family. XerC subfamily.</text>
</comment>
<evidence type="ECO:0000256" key="2">
    <source>
        <dbReference type="ARBA" id="ARBA00022490"/>
    </source>
</evidence>
<dbReference type="InterPro" id="IPR010998">
    <property type="entry name" value="Integrase_recombinase_N"/>
</dbReference>
<keyword evidence="8 9" id="KW-0131">Cell cycle</keyword>
<dbReference type="Proteomes" id="UP000077465">
    <property type="component" value="Chromosome"/>
</dbReference>
<keyword evidence="7 9" id="KW-0233">DNA recombination</keyword>
<dbReference type="GO" id="GO:0006313">
    <property type="term" value="P:DNA transposition"/>
    <property type="evidence" value="ECO:0007669"/>
    <property type="project" value="UniProtKB-UniRule"/>
</dbReference>
<evidence type="ECO:0000256" key="3">
    <source>
        <dbReference type="ARBA" id="ARBA00022618"/>
    </source>
</evidence>
<dbReference type="HAMAP" id="MF_01808">
    <property type="entry name" value="Recomb_XerC_XerD"/>
    <property type="match status" value="1"/>
</dbReference>
<dbReference type="SUPFAM" id="SSF47823">
    <property type="entry name" value="lambda integrase-like, N-terminal domain"/>
    <property type="match status" value="1"/>
</dbReference>
<dbReference type="Gene3D" id="1.10.150.130">
    <property type="match status" value="1"/>
</dbReference>
<feature type="active site" evidence="9">
    <location>
        <position position="297"/>
    </location>
</feature>
<feature type="domain" description="Tyr recombinase" evidence="10">
    <location>
        <begin position="134"/>
        <end position="319"/>
    </location>
</feature>
<organism evidence="12 13">
    <name type="scientific">Moraxella bovoculi</name>
    <dbReference type="NCBI Taxonomy" id="386891"/>
    <lineage>
        <taxon>Bacteria</taxon>
        <taxon>Pseudomonadati</taxon>
        <taxon>Pseudomonadota</taxon>
        <taxon>Gammaproteobacteria</taxon>
        <taxon>Moraxellales</taxon>
        <taxon>Moraxellaceae</taxon>
        <taxon>Moraxella</taxon>
    </lineage>
</organism>
<dbReference type="InterPro" id="IPR023009">
    <property type="entry name" value="Tyrosine_recombinase_XerC/XerD"/>
</dbReference>
<evidence type="ECO:0000256" key="6">
    <source>
        <dbReference type="ARBA" id="ARBA00023125"/>
    </source>
</evidence>
<gene>
    <name evidence="9" type="primary">xerC</name>
    <name evidence="12" type="ORF">AAX06_02755</name>
</gene>
<dbReference type="PANTHER" id="PTHR30349:SF81">
    <property type="entry name" value="TYROSINE RECOMBINASE XERC"/>
    <property type="match status" value="1"/>
</dbReference>
<reference evidence="12 13" key="1">
    <citation type="submission" date="2015-05" db="EMBL/GenBank/DDBJ databases">
        <authorList>
            <person name="Dickey A."/>
            <person name="Clawson M."/>
            <person name="Bono J."/>
            <person name="Loy J.D."/>
        </authorList>
    </citation>
    <scope>NUCLEOTIDE SEQUENCE [LARGE SCALE GENOMIC DNA]</scope>
    <source>
        <strain evidence="12 13">22581</strain>
    </source>
</reference>
<evidence type="ECO:0000256" key="9">
    <source>
        <dbReference type="HAMAP-Rule" id="MF_01808"/>
    </source>
</evidence>
<name>A0AAC8PUX0_9GAMM</name>
<dbReference type="InterPro" id="IPR013762">
    <property type="entry name" value="Integrase-like_cat_sf"/>
</dbReference>
<evidence type="ECO:0000256" key="5">
    <source>
        <dbReference type="ARBA" id="ARBA00022908"/>
    </source>
</evidence>
<dbReference type="InterPro" id="IPR044068">
    <property type="entry name" value="CB"/>
</dbReference>
<comment type="function">
    <text evidence="9">Site-specific tyrosine recombinase, which acts by catalyzing the cutting and rejoining of the recombining DNA molecules. The XerC-XerD complex is essential to convert dimers of the bacterial chromosome into monomers to permit their segregation at cell division. It also contributes to the segregational stability of plasmids.</text>
</comment>
<comment type="subunit">
    <text evidence="9">Forms a cyclic heterotetrameric complex composed of two molecules of XerC and two molecules of XerD.</text>
</comment>
<accession>A0AAC8PUX0</accession>
<keyword evidence="5 9" id="KW-0229">DNA integration</keyword>
<proteinExistence type="inferred from homology"/>
<dbReference type="GO" id="GO:0003677">
    <property type="term" value="F:DNA binding"/>
    <property type="evidence" value="ECO:0007669"/>
    <property type="project" value="UniProtKB-UniRule"/>
</dbReference>
<evidence type="ECO:0000313" key="13">
    <source>
        <dbReference type="Proteomes" id="UP000077465"/>
    </source>
</evidence>
<keyword evidence="6 9" id="KW-0238">DNA-binding</keyword>
<dbReference type="Pfam" id="PF00589">
    <property type="entry name" value="Phage_integrase"/>
    <property type="match status" value="1"/>
</dbReference>
<sequence>MMRLNNLLNKLKSPTPANASDAAKPKSWLVAQAWLDELALQNYSDNTISAYTTALMRLMHFIDEDVRLQGDYLSFDKKDLARFLSLRLERDNIKAISAKQELSAIRKFYAHLIKIGKTNHNPATSYRLKPEPRALPKVGDVDMMMQLLDQPMPDDANKARLWIRDRAMFELMYSSGLRLSELAGLDIQDIDLRGGVVRVLGKGNKIRLTPVGKKAIDAINIYLPHRDLWQEGTDALFISERHGTRLTPRAIQLRLKVCATNAGIAKNLHPHLLRHCFASHMLSSSGDLRAVQEMLGHTDISTTQIYTQVDFGALTRVYDKAHPRAVAHVLDKPTKKLKHND</sequence>
<dbReference type="Gene3D" id="1.10.443.10">
    <property type="entry name" value="Intergrase catalytic core"/>
    <property type="match status" value="1"/>
</dbReference>
<dbReference type="InterPro" id="IPR050090">
    <property type="entry name" value="Tyrosine_recombinase_XerCD"/>
</dbReference>
<keyword evidence="3 9" id="KW-0132">Cell division</keyword>
<dbReference type="GO" id="GO:0009037">
    <property type="term" value="F:tyrosine-based site-specific recombinase activity"/>
    <property type="evidence" value="ECO:0007669"/>
    <property type="project" value="UniProtKB-UniRule"/>
</dbReference>
<feature type="active site" evidence="9">
    <location>
        <position position="271"/>
    </location>
</feature>
<evidence type="ECO:0000259" key="10">
    <source>
        <dbReference type="PROSITE" id="PS51898"/>
    </source>
</evidence>
<comment type="subcellular location">
    <subcellularLocation>
        <location evidence="1 9">Cytoplasm</location>
    </subcellularLocation>
</comment>
<evidence type="ECO:0000256" key="8">
    <source>
        <dbReference type="ARBA" id="ARBA00023306"/>
    </source>
</evidence>
<keyword evidence="2 9" id="KW-0963">Cytoplasm</keyword>
<feature type="active site" evidence="9">
    <location>
        <position position="178"/>
    </location>
</feature>
<dbReference type="InterPro" id="IPR004107">
    <property type="entry name" value="Integrase_SAM-like_N"/>
</dbReference>
<dbReference type="SUPFAM" id="SSF56349">
    <property type="entry name" value="DNA breaking-rejoining enzymes"/>
    <property type="match status" value="1"/>
</dbReference>
<dbReference type="Pfam" id="PF02899">
    <property type="entry name" value="Phage_int_SAM_1"/>
    <property type="match status" value="1"/>
</dbReference>